<feature type="compositionally biased region" description="Low complexity" evidence="4">
    <location>
        <begin position="621"/>
        <end position="632"/>
    </location>
</feature>
<keyword evidence="1 3" id="KW-0808">Transferase</keyword>
<dbReference type="HOGENOM" id="CLU_414315_0_0_7"/>
<dbReference type="Gene3D" id="3.40.250.10">
    <property type="entry name" value="Rhodanese-like domain"/>
    <property type="match status" value="2"/>
</dbReference>
<reference evidence="6 7" key="1">
    <citation type="submission" date="2007-05" db="EMBL/GenBank/DDBJ databases">
        <title>Complete sequence of Geobacter uraniireducens Rf4.</title>
        <authorList>
            <consortium name="US DOE Joint Genome Institute"/>
            <person name="Copeland A."/>
            <person name="Lucas S."/>
            <person name="Lapidus A."/>
            <person name="Barry K."/>
            <person name="Detter J.C."/>
            <person name="Glavina del Rio T."/>
            <person name="Hammon N."/>
            <person name="Israni S."/>
            <person name="Dalin E."/>
            <person name="Tice H."/>
            <person name="Pitluck S."/>
            <person name="Chertkov O."/>
            <person name="Brettin T."/>
            <person name="Bruce D."/>
            <person name="Han C."/>
            <person name="Schmutz J."/>
            <person name="Larimer F."/>
            <person name="Land M."/>
            <person name="Hauser L."/>
            <person name="Kyrpides N."/>
            <person name="Mikhailova N."/>
            <person name="Shelobolina E."/>
            <person name="Aklujkar M."/>
            <person name="Lovley D."/>
            <person name="Richardson P."/>
        </authorList>
    </citation>
    <scope>NUCLEOTIDE SEQUENCE [LARGE SCALE GENOMIC DNA]</scope>
    <source>
        <strain evidence="6 7">Rf4</strain>
    </source>
</reference>
<dbReference type="InterPro" id="IPR001763">
    <property type="entry name" value="Rhodanese-like_dom"/>
</dbReference>
<dbReference type="PANTHER" id="PTHR11364">
    <property type="entry name" value="THIOSULFATE SULFERTANSFERASE"/>
    <property type="match status" value="1"/>
</dbReference>
<dbReference type="KEGG" id="gur:Gura_0444"/>
<feature type="domain" description="Rhodanese" evidence="5">
    <location>
        <begin position="402"/>
        <end position="481"/>
    </location>
</feature>
<name>A5GCP1_GEOUR</name>
<feature type="domain" description="Rhodanese" evidence="5">
    <location>
        <begin position="166"/>
        <end position="231"/>
    </location>
</feature>
<evidence type="ECO:0000256" key="2">
    <source>
        <dbReference type="ARBA" id="ARBA00022737"/>
    </source>
</evidence>
<dbReference type="STRING" id="351605.Gura_0444"/>
<dbReference type="SMART" id="SM00450">
    <property type="entry name" value="RHOD"/>
    <property type="match status" value="2"/>
</dbReference>
<feature type="region of interest" description="Disordered" evidence="4">
    <location>
        <begin position="618"/>
        <end position="641"/>
    </location>
</feature>
<organism evidence="6 7">
    <name type="scientific">Geotalea uraniireducens (strain Rf4)</name>
    <name type="common">Geobacter uraniireducens</name>
    <dbReference type="NCBI Taxonomy" id="351605"/>
    <lineage>
        <taxon>Bacteria</taxon>
        <taxon>Pseudomonadati</taxon>
        <taxon>Thermodesulfobacteriota</taxon>
        <taxon>Desulfuromonadia</taxon>
        <taxon>Geobacterales</taxon>
        <taxon>Geobacteraceae</taxon>
        <taxon>Geotalea</taxon>
    </lineage>
</organism>
<dbReference type="Pfam" id="PF00581">
    <property type="entry name" value="Rhodanese"/>
    <property type="match status" value="1"/>
</dbReference>
<dbReference type="Proteomes" id="UP000006695">
    <property type="component" value="Chromosome"/>
</dbReference>
<evidence type="ECO:0000313" key="7">
    <source>
        <dbReference type="Proteomes" id="UP000006695"/>
    </source>
</evidence>
<dbReference type="PROSITE" id="PS00683">
    <property type="entry name" value="RHODANESE_2"/>
    <property type="match status" value="1"/>
</dbReference>
<evidence type="ECO:0000313" key="6">
    <source>
        <dbReference type="EMBL" id="ABQ24660.1"/>
    </source>
</evidence>
<dbReference type="PROSITE" id="PS50206">
    <property type="entry name" value="RHODANESE_3"/>
    <property type="match status" value="2"/>
</dbReference>
<evidence type="ECO:0000256" key="4">
    <source>
        <dbReference type="SAM" id="MobiDB-lite"/>
    </source>
</evidence>
<accession>A5GCP1</accession>
<keyword evidence="2" id="KW-0677">Repeat</keyword>
<dbReference type="OrthoDB" id="9814272at2"/>
<dbReference type="InterPro" id="IPR001307">
    <property type="entry name" value="Thiosulphate_STrfase_CS"/>
</dbReference>
<proteinExistence type="predicted"/>
<gene>
    <name evidence="6" type="ordered locus">Gura_0444</name>
</gene>
<keyword evidence="7" id="KW-1185">Reference proteome</keyword>
<evidence type="ECO:0000256" key="3">
    <source>
        <dbReference type="RuleBase" id="RU000507"/>
    </source>
</evidence>
<dbReference type="PANTHER" id="PTHR11364:SF27">
    <property type="entry name" value="SULFURTRANSFERASE"/>
    <property type="match status" value="1"/>
</dbReference>
<dbReference type="EMBL" id="CP000698">
    <property type="protein sequence ID" value="ABQ24660.1"/>
    <property type="molecule type" value="Genomic_DNA"/>
</dbReference>
<protein>
    <recommendedName>
        <fullName evidence="3">Sulfurtransferase</fullName>
    </recommendedName>
</protein>
<dbReference type="InterPro" id="IPR045078">
    <property type="entry name" value="TST/MPST-like"/>
</dbReference>
<dbReference type="AlphaFoldDB" id="A5GCP1"/>
<dbReference type="RefSeq" id="WP_011937385.1">
    <property type="nucleotide sequence ID" value="NC_009483.1"/>
</dbReference>
<dbReference type="GO" id="GO:0004792">
    <property type="term" value="F:thiosulfate-cyanide sulfurtransferase activity"/>
    <property type="evidence" value="ECO:0007669"/>
    <property type="project" value="InterPro"/>
</dbReference>
<sequence length="641" mass="68920">MSEKAIKKTKLLLLALLGVVIISTLVIWGCGTKGYDNPAAVSAAKYYANDATVNTMIDPATVNRWVTQGNKTDDGKRVVILDVFPNDTDTDSWFAGDSTLIKQQMITQYGGTLSPQYKMIDGLKNANLLGHIPGAIPQVSHAGYEVATRNDGPIETEHEVGTGAYIDQMLQKLGVNKDDVLVLTTSRYDYPGFCSARLFWTLYYWGFSRNNIKVLNGGNKAYAQAGFPLETGKVISTITPSTFSVTQLGQKHLDARISIGEMIQLVDSGATNQTTGSVVVLDTRQPPAAYYFLDQDNNGIPDAFEIPGYTMSKNSTEGLYFVRNSDGRHVTLSELLFKETTPARVAFSGSSNPPITLPNAFIGITAPAGPNPNGGVPLSFPLGNKAAAFEGIIKGAKVTKTGTYNITVPSLCKPDGVSYLDQAAMKSVFATAGIDGSKPIVVYCNSGALASIYYYALHEVCGFQNVKIYDGSWLEWANMAAYEPTDPTYVMNDDYTAYPSYPAPSPSVVFYAASNKYLEWDGTQFVDSFTKQPVNGLVKKGGALGGNTFWDTAHRSEHVMFRPLGSLTYTMLTSTPNSSIAFLYNNKTYSSLTDWAPIVTHPAYSGAGSEINNTDKAYTTPAGASSGSSGPAPFIPKGGGC</sequence>
<dbReference type="InterPro" id="IPR036873">
    <property type="entry name" value="Rhodanese-like_dom_sf"/>
</dbReference>
<evidence type="ECO:0000259" key="5">
    <source>
        <dbReference type="PROSITE" id="PS50206"/>
    </source>
</evidence>
<dbReference type="SUPFAM" id="SSF52821">
    <property type="entry name" value="Rhodanese/Cell cycle control phosphatase"/>
    <property type="match status" value="2"/>
</dbReference>
<evidence type="ECO:0000256" key="1">
    <source>
        <dbReference type="ARBA" id="ARBA00022679"/>
    </source>
</evidence>